<dbReference type="AlphaFoldDB" id="A0A1D8GJK4"/>
<dbReference type="SUPFAM" id="SSF46557">
    <property type="entry name" value="GreA transcript cleavage protein, N-terminal domain"/>
    <property type="match status" value="1"/>
</dbReference>
<dbReference type="PANTHER" id="PTHR30437">
    <property type="entry name" value="TRANSCRIPTION ELONGATION FACTOR GREA"/>
    <property type="match status" value="1"/>
</dbReference>
<dbReference type="FunFam" id="1.10.287.180:FF:000001">
    <property type="entry name" value="Transcription elongation factor GreA"/>
    <property type="match status" value="1"/>
</dbReference>
<dbReference type="GO" id="GO:0006354">
    <property type="term" value="P:DNA-templated transcription elongation"/>
    <property type="evidence" value="ECO:0007669"/>
    <property type="project" value="TreeGrafter"/>
</dbReference>
<comment type="similarity">
    <text evidence="1 9 10">Belongs to the GreA/GreB family.</text>
</comment>
<dbReference type="Proteomes" id="UP000095743">
    <property type="component" value="Chromosome"/>
</dbReference>
<dbReference type="InterPro" id="IPR022691">
    <property type="entry name" value="Tscrpt_elong_fac_GreA/B_N"/>
</dbReference>
<evidence type="ECO:0000256" key="7">
    <source>
        <dbReference type="ARBA" id="ARBA00024916"/>
    </source>
</evidence>
<evidence type="ECO:0000256" key="2">
    <source>
        <dbReference type="ARBA" id="ARBA00013729"/>
    </source>
</evidence>
<comment type="function">
    <text evidence="7 9 10">Necessary for efficient RNA polymerase transcription elongation past template-encoded arresting sites. The arresting sites in DNA have the property of trapping a certain fraction of elongating RNA polymerases that pass through, resulting in locked ternary complexes. Cleavage of the nascent transcript by cleavage factors such as GreA or GreB allows the resumption of elongation from the new 3'terminus. GreA releases sequences of 2 to 3 nucleotides.</text>
</comment>
<dbReference type="PANTHER" id="PTHR30437:SF4">
    <property type="entry name" value="TRANSCRIPTION ELONGATION FACTOR GREA"/>
    <property type="match status" value="1"/>
</dbReference>
<reference evidence="13 14" key="1">
    <citation type="submission" date="2016-09" db="EMBL/GenBank/DDBJ databases">
        <title>Genomic analysis reveals versatility of anaerobic energy metabolism of Geosporobacter ferrireducens IRF9 of phylum Firmicutes.</title>
        <authorList>
            <person name="Kim S.-J."/>
        </authorList>
    </citation>
    <scope>NUCLEOTIDE SEQUENCE [LARGE SCALE GENOMIC DNA]</scope>
    <source>
        <strain evidence="13 14">IRF9</strain>
    </source>
</reference>
<dbReference type="KEGG" id="gfe:Gferi_16935"/>
<evidence type="ECO:0000256" key="3">
    <source>
        <dbReference type="ARBA" id="ARBA00023015"/>
    </source>
</evidence>
<evidence type="ECO:0000256" key="6">
    <source>
        <dbReference type="ARBA" id="ARBA00023163"/>
    </source>
</evidence>
<evidence type="ECO:0000256" key="1">
    <source>
        <dbReference type="ARBA" id="ARBA00008213"/>
    </source>
</evidence>
<dbReference type="InterPro" id="IPR018151">
    <property type="entry name" value="TF_GreA/GreB_CS"/>
</dbReference>
<feature type="coiled-coil region" evidence="9">
    <location>
        <begin position="50"/>
        <end position="77"/>
    </location>
</feature>
<evidence type="ECO:0000256" key="9">
    <source>
        <dbReference type="HAMAP-Rule" id="MF_00105"/>
    </source>
</evidence>
<dbReference type="NCBIfam" id="NF001263">
    <property type="entry name" value="PRK00226.1-4"/>
    <property type="match status" value="1"/>
</dbReference>
<proteinExistence type="inferred from homology"/>
<dbReference type="Gene3D" id="3.10.50.30">
    <property type="entry name" value="Transcription elongation factor, GreA/GreB, C-terminal domain"/>
    <property type="match status" value="1"/>
</dbReference>
<dbReference type="OrthoDB" id="9808774at2"/>
<dbReference type="InterPro" id="IPR036805">
    <property type="entry name" value="Tscrpt_elong_fac_GreA/B_N_sf"/>
</dbReference>
<dbReference type="GO" id="GO:0003677">
    <property type="term" value="F:DNA binding"/>
    <property type="evidence" value="ECO:0007669"/>
    <property type="project" value="UniProtKB-UniRule"/>
</dbReference>
<keyword evidence="3 9" id="KW-0805">Transcription regulation</keyword>
<dbReference type="HAMAP" id="MF_00105">
    <property type="entry name" value="GreA_GreB"/>
    <property type="match status" value="1"/>
</dbReference>
<feature type="domain" description="Transcription elongation factor GreA/GreB N-terminal" evidence="12">
    <location>
        <begin position="7"/>
        <end position="76"/>
    </location>
</feature>
<dbReference type="GO" id="GO:0070063">
    <property type="term" value="F:RNA polymerase binding"/>
    <property type="evidence" value="ECO:0007669"/>
    <property type="project" value="InterPro"/>
</dbReference>
<dbReference type="InterPro" id="IPR006359">
    <property type="entry name" value="Tscrpt_elong_fac_GreA"/>
</dbReference>
<evidence type="ECO:0000313" key="13">
    <source>
        <dbReference type="EMBL" id="AOT71091.1"/>
    </source>
</evidence>
<dbReference type="Pfam" id="PF01272">
    <property type="entry name" value="GreA_GreB"/>
    <property type="match status" value="1"/>
</dbReference>
<dbReference type="Pfam" id="PF03449">
    <property type="entry name" value="GreA_GreB_N"/>
    <property type="match status" value="1"/>
</dbReference>
<dbReference type="GO" id="GO:0032784">
    <property type="term" value="P:regulation of DNA-templated transcription elongation"/>
    <property type="evidence" value="ECO:0007669"/>
    <property type="project" value="UniProtKB-UniRule"/>
</dbReference>
<dbReference type="InterPro" id="IPR036953">
    <property type="entry name" value="GreA/GreB_C_sf"/>
</dbReference>
<dbReference type="SUPFAM" id="SSF54534">
    <property type="entry name" value="FKBP-like"/>
    <property type="match status" value="1"/>
</dbReference>
<dbReference type="InterPro" id="IPR001437">
    <property type="entry name" value="Tscrpt_elong_fac_GreA/B_C"/>
</dbReference>
<accession>A0A1D8GJK4</accession>
<feature type="domain" description="Transcription elongation factor GreA/GreB C-terminal" evidence="11">
    <location>
        <begin position="85"/>
        <end position="157"/>
    </location>
</feature>
<name>A0A1D8GJK4_9FIRM</name>
<evidence type="ECO:0000259" key="12">
    <source>
        <dbReference type="Pfam" id="PF03449"/>
    </source>
</evidence>
<dbReference type="InterPro" id="IPR023459">
    <property type="entry name" value="Tscrpt_elong_fac_GreA/B_fam"/>
</dbReference>
<dbReference type="NCBIfam" id="TIGR01462">
    <property type="entry name" value="greA"/>
    <property type="match status" value="1"/>
</dbReference>
<evidence type="ECO:0000256" key="4">
    <source>
        <dbReference type="ARBA" id="ARBA00023054"/>
    </source>
</evidence>
<dbReference type="PROSITE" id="PS00830">
    <property type="entry name" value="GREAB_2"/>
    <property type="match status" value="1"/>
</dbReference>
<keyword evidence="13" id="KW-0251">Elongation factor</keyword>
<dbReference type="STRING" id="1424294.Gferi_16935"/>
<protein>
    <recommendedName>
        <fullName evidence="2 9">Transcription elongation factor GreA</fullName>
    </recommendedName>
    <alternativeName>
        <fullName evidence="8 9">Transcript cleavage factor GreA</fullName>
    </alternativeName>
</protein>
<sequence>MTDKEVLLTPQGLKKIEDDLEILKTVRRKEVAERIKQAIAFGDISENSEYDEAKNEQAQLEERIAKLESMLRKAKIIDEDEISIDSVGIGATIRVKDLAFDEEVEYTIVGSAEADPYEMRISNESPVGRALLGKKVGETVEVQIPDGVTKYQILEIKR</sequence>
<keyword evidence="4 9" id="KW-0175">Coiled coil</keyword>
<keyword evidence="6 9" id="KW-0804">Transcription</keyword>
<evidence type="ECO:0000259" key="11">
    <source>
        <dbReference type="Pfam" id="PF01272"/>
    </source>
</evidence>
<dbReference type="GO" id="GO:0003746">
    <property type="term" value="F:translation elongation factor activity"/>
    <property type="evidence" value="ECO:0007669"/>
    <property type="project" value="UniProtKB-KW"/>
</dbReference>
<evidence type="ECO:0000256" key="10">
    <source>
        <dbReference type="RuleBase" id="RU000556"/>
    </source>
</evidence>
<gene>
    <name evidence="9" type="primary">greA</name>
    <name evidence="13" type="ORF">Gferi_16935</name>
</gene>
<dbReference type="InterPro" id="IPR028624">
    <property type="entry name" value="Tscrpt_elong_fac_GreA/B"/>
</dbReference>
<dbReference type="PIRSF" id="PIRSF006092">
    <property type="entry name" value="GreA_GreB"/>
    <property type="match status" value="1"/>
</dbReference>
<keyword evidence="13" id="KW-0648">Protein biosynthesis</keyword>
<keyword evidence="5 9" id="KW-0238">DNA-binding</keyword>
<dbReference type="EMBL" id="CP017269">
    <property type="protein sequence ID" value="AOT71091.1"/>
    <property type="molecule type" value="Genomic_DNA"/>
</dbReference>
<evidence type="ECO:0000313" key="14">
    <source>
        <dbReference type="Proteomes" id="UP000095743"/>
    </source>
</evidence>
<evidence type="ECO:0000256" key="5">
    <source>
        <dbReference type="ARBA" id="ARBA00023125"/>
    </source>
</evidence>
<dbReference type="RefSeq" id="WP_069978557.1">
    <property type="nucleotide sequence ID" value="NZ_CP017269.1"/>
</dbReference>
<evidence type="ECO:0000256" key="8">
    <source>
        <dbReference type="ARBA" id="ARBA00030776"/>
    </source>
</evidence>
<dbReference type="FunFam" id="3.10.50.30:FF:000001">
    <property type="entry name" value="Transcription elongation factor GreA"/>
    <property type="match status" value="1"/>
</dbReference>
<organism evidence="13 14">
    <name type="scientific">Geosporobacter ferrireducens</name>
    <dbReference type="NCBI Taxonomy" id="1424294"/>
    <lineage>
        <taxon>Bacteria</taxon>
        <taxon>Bacillati</taxon>
        <taxon>Bacillota</taxon>
        <taxon>Clostridia</taxon>
        <taxon>Peptostreptococcales</taxon>
        <taxon>Thermotaleaceae</taxon>
        <taxon>Geosporobacter</taxon>
    </lineage>
</organism>
<keyword evidence="14" id="KW-1185">Reference proteome</keyword>
<dbReference type="Gene3D" id="1.10.287.180">
    <property type="entry name" value="Transcription elongation factor, GreA/GreB, N-terminal domain"/>
    <property type="match status" value="1"/>
</dbReference>